<evidence type="ECO:0000256" key="3">
    <source>
        <dbReference type="ARBA" id="ARBA00023082"/>
    </source>
</evidence>
<feature type="region of interest" description="Disordered" evidence="6">
    <location>
        <begin position="1"/>
        <end position="22"/>
    </location>
</feature>
<feature type="compositionally biased region" description="Polar residues" evidence="6">
    <location>
        <begin position="1"/>
        <end position="10"/>
    </location>
</feature>
<dbReference type="InterPro" id="IPR014284">
    <property type="entry name" value="RNA_pol_sigma-70_dom"/>
</dbReference>
<dbReference type="Pfam" id="PF04542">
    <property type="entry name" value="Sigma70_r2"/>
    <property type="match status" value="1"/>
</dbReference>
<dbReference type="InterPro" id="IPR036388">
    <property type="entry name" value="WH-like_DNA-bd_sf"/>
</dbReference>
<keyword evidence="10" id="KW-1185">Reference proteome</keyword>
<dbReference type="Pfam" id="PF08281">
    <property type="entry name" value="Sigma70_r4_2"/>
    <property type="match status" value="1"/>
</dbReference>
<dbReference type="PANTHER" id="PTHR30173">
    <property type="entry name" value="SIGMA 19 FACTOR"/>
    <property type="match status" value="1"/>
</dbReference>
<dbReference type="PANTHER" id="PTHR30173:SF36">
    <property type="entry name" value="ECF RNA POLYMERASE SIGMA FACTOR SIGJ"/>
    <property type="match status" value="1"/>
</dbReference>
<dbReference type="InterPro" id="IPR052704">
    <property type="entry name" value="ECF_Sigma-70_Domain"/>
</dbReference>
<dbReference type="CDD" id="cd06171">
    <property type="entry name" value="Sigma70_r4"/>
    <property type="match status" value="1"/>
</dbReference>
<reference evidence="9 10" key="1">
    <citation type="submission" date="2024-06" db="EMBL/GenBank/DDBJ databases">
        <title>The Natural Products Discovery Center: Release of the First 8490 Sequenced Strains for Exploring Actinobacteria Biosynthetic Diversity.</title>
        <authorList>
            <person name="Kalkreuter E."/>
            <person name="Kautsar S.A."/>
            <person name="Yang D."/>
            <person name="Bader C.D."/>
            <person name="Teijaro C.N."/>
            <person name="Fluegel L."/>
            <person name="Davis C.M."/>
            <person name="Simpson J.R."/>
            <person name="Lauterbach L."/>
            <person name="Steele A.D."/>
            <person name="Gui C."/>
            <person name="Meng S."/>
            <person name="Li G."/>
            <person name="Viehrig K."/>
            <person name="Ye F."/>
            <person name="Su P."/>
            <person name="Kiefer A.F."/>
            <person name="Nichols A."/>
            <person name="Cepeda A.J."/>
            <person name="Yan W."/>
            <person name="Fan B."/>
            <person name="Jiang Y."/>
            <person name="Adhikari A."/>
            <person name="Zheng C.-J."/>
            <person name="Schuster L."/>
            <person name="Cowan T.M."/>
            <person name="Smanski M.J."/>
            <person name="Chevrette M.G."/>
            <person name="De Carvalho L.P.S."/>
            <person name="Shen B."/>
        </authorList>
    </citation>
    <scope>NUCLEOTIDE SEQUENCE [LARGE SCALE GENOMIC DNA]</scope>
    <source>
        <strain evidence="9 10">NPDC050671</strain>
    </source>
</reference>
<dbReference type="SUPFAM" id="SSF88659">
    <property type="entry name" value="Sigma3 and sigma4 domains of RNA polymerase sigma factors"/>
    <property type="match status" value="1"/>
</dbReference>
<dbReference type="SUPFAM" id="SSF88946">
    <property type="entry name" value="Sigma2 domain of RNA polymerase sigma factors"/>
    <property type="match status" value="1"/>
</dbReference>
<feature type="domain" description="RNA polymerase sigma-70 region 2" evidence="7">
    <location>
        <begin position="34"/>
        <end position="92"/>
    </location>
</feature>
<sequence length="262" mass="29409">MHSTSSTNVISEPDRTRPSSSEVAGYVADFQGARPRLFGIAYRMLGRAADAEDIVQDVWLRWQGTDRTQVRDRIAFLVTITTRVTLNATSSARARHEVLVDRWLPEELPTSEDPSLTTERAADIEHAVLLLLQRLTPTERAVFVLREAFAYPFRDIADRLGISETNARQLCHRARARLAGPRHEHEPVSRVDQDRLLRAFLDAAQHGAMAHLERLLTADVRSDSARRRRRQQMNPSCGQKGQAGEAFPRPSQSPSAALSKLS</sequence>
<evidence type="ECO:0000256" key="2">
    <source>
        <dbReference type="ARBA" id="ARBA00023015"/>
    </source>
</evidence>
<dbReference type="Gene3D" id="1.10.10.10">
    <property type="entry name" value="Winged helix-like DNA-binding domain superfamily/Winged helix DNA-binding domain"/>
    <property type="match status" value="1"/>
</dbReference>
<dbReference type="NCBIfam" id="TIGR02937">
    <property type="entry name" value="sigma70-ECF"/>
    <property type="match status" value="1"/>
</dbReference>
<evidence type="ECO:0000256" key="1">
    <source>
        <dbReference type="ARBA" id="ARBA00010641"/>
    </source>
</evidence>
<keyword evidence="4" id="KW-0238">DNA-binding</keyword>
<evidence type="ECO:0000256" key="4">
    <source>
        <dbReference type="ARBA" id="ARBA00023125"/>
    </source>
</evidence>
<feature type="region of interest" description="Disordered" evidence="6">
    <location>
        <begin position="221"/>
        <end position="262"/>
    </location>
</feature>
<protein>
    <submittedName>
        <fullName evidence="9">Sigma-70 family RNA polymerase sigma factor</fullName>
    </submittedName>
</protein>
<keyword evidence="5" id="KW-0804">Transcription</keyword>
<name>A0ABV3F2K0_9NOCA</name>
<gene>
    <name evidence="9" type="ORF">AB0H72_04185</name>
</gene>
<comment type="similarity">
    <text evidence="1">Belongs to the sigma-70 factor family. ECF subfamily.</text>
</comment>
<evidence type="ECO:0000313" key="10">
    <source>
        <dbReference type="Proteomes" id="UP001551658"/>
    </source>
</evidence>
<keyword evidence="2" id="KW-0805">Transcription regulation</keyword>
<feature type="domain" description="RNA polymerase sigma factor 70 region 4 type 2" evidence="8">
    <location>
        <begin position="127"/>
        <end position="178"/>
    </location>
</feature>
<proteinExistence type="inferred from homology"/>
<dbReference type="InterPro" id="IPR007627">
    <property type="entry name" value="RNA_pol_sigma70_r2"/>
</dbReference>
<feature type="compositionally biased region" description="Polar residues" evidence="6">
    <location>
        <begin position="250"/>
        <end position="262"/>
    </location>
</feature>
<evidence type="ECO:0000259" key="8">
    <source>
        <dbReference type="Pfam" id="PF08281"/>
    </source>
</evidence>
<evidence type="ECO:0000313" key="9">
    <source>
        <dbReference type="EMBL" id="MEV0361881.1"/>
    </source>
</evidence>
<evidence type="ECO:0000259" key="7">
    <source>
        <dbReference type="Pfam" id="PF04542"/>
    </source>
</evidence>
<comment type="caution">
    <text evidence="9">The sequence shown here is derived from an EMBL/GenBank/DDBJ whole genome shotgun (WGS) entry which is preliminary data.</text>
</comment>
<dbReference type="Gene3D" id="1.10.1740.10">
    <property type="match status" value="1"/>
</dbReference>
<dbReference type="RefSeq" id="WP_357973457.1">
    <property type="nucleotide sequence ID" value="NZ_JBFAIH010000002.1"/>
</dbReference>
<dbReference type="InterPro" id="IPR013325">
    <property type="entry name" value="RNA_pol_sigma_r2"/>
</dbReference>
<evidence type="ECO:0000256" key="6">
    <source>
        <dbReference type="SAM" id="MobiDB-lite"/>
    </source>
</evidence>
<dbReference type="InterPro" id="IPR013249">
    <property type="entry name" value="RNA_pol_sigma70_r4_t2"/>
</dbReference>
<keyword evidence="3" id="KW-0731">Sigma factor</keyword>
<accession>A0ABV3F2K0</accession>
<dbReference type="Proteomes" id="UP001551658">
    <property type="component" value="Unassembled WGS sequence"/>
</dbReference>
<organism evidence="9 10">
    <name type="scientific">Nocardia fusca</name>
    <dbReference type="NCBI Taxonomy" id="941183"/>
    <lineage>
        <taxon>Bacteria</taxon>
        <taxon>Bacillati</taxon>
        <taxon>Actinomycetota</taxon>
        <taxon>Actinomycetes</taxon>
        <taxon>Mycobacteriales</taxon>
        <taxon>Nocardiaceae</taxon>
        <taxon>Nocardia</taxon>
    </lineage>
</organism>
<dbReference type="EMBL" id="JBFAIH010000002">
    <property type="protein sequence ID" value="MEV0361881.1"/>
    <property type="molecule type" value="Genomic_DNA"/>
</dbReference>
<dbReference type="InterPro" id="IPR013324">
    <property type="entry name" value="RNA_pol_sigma_r3/r4-like"/>
</dbReference>
<evidence type="ECO:0000256" key="5">
    <source>
        <dbReference type="ARBA" id="ARBA00023163"/>
    </source>
</evidence>